<keyword evidence="1" id="KW-0812">Transmembrane</keyword>
<dbReference type="EMBL" id="JACIVA010000013">
    <property type="protein sequence ID" value="MBB1096389.1"/>
    <property type="molecule type" value="Genomic_DNA"/>
</dbReference>
<gene>
    <name evidence="2" type="ORF">H5S09_00135</name>
</gene>
<dbReference type="PANTHER" id="PTHR38454:SF1">
    <property type="entry name" value="INTEGRAL MEMBRANE PROTEIN"/>
    <property type="match status" value="1"/>
</dbReference>
<comment type="caution">
    <text evidence="2">The sequence shown here is derived from an EMBL/GenBank/DDBJ whole genome shotgun (WGS) entry which is preliminary data.</text>
</comment>
<evidence type="ECO:0000313" key="3">
    <source>
        <dbReference type="Proteomes" id="UP000517106"/>
    </source>
</evidence>
<feature type="transmembrane region" description="Helical" evidence="1">
    <location>
        <begin position="110"/>
        <end position="130"/>
    </location>
</feature>
<dbReference type="RefSeq" id="WP_182595017.1">
    <property type="nucleotide sequence ID" value="NZ_JACIVA010000013.1"/>
</dbReference>
<feature type="transmembrane region" description="Helical" evidence="1">
    <location>
        <begin position="389"/>
        <end position="410"/>
    </location>
</feature>
<dbReference type="PANTHER" id="PTHR38454">
    <property type="entry name" value="INTEGRAL MEMBRANE PROTEIN-RELATED"/>
    <property type="match status" value="1"/>
</dbReference>
<feature type="transmembrane region" description="Helical" evidence="1">
    <location>
        <begin position="162"/>
        <end position="181"/>
    </location>
</feature>
<keyword evidence="1" id="KW-1133">Transmembrane helix</keyword>
<sequence length="873" mass="99786">MFLYQQHNRFYRYKILIVSFLLPVALMACYFMYRQMTPFGKSSLLTVDLGQQYVDFFAYLRNTILHHPSSFFYSFSKGLGGEMYGTNAYYLLSPLNLVLLLFPAQHLATGITIVTLIRYGLSGLSFAWLLQKTKLQQGWRILAFSTVYSMNGWMIANQLNMIWQDALILLPLIIWGLLQLIHRQYVGPYIGWLAVMMIDNYYMGWMIAIFTFLFYVWQMSTITTWRQRGTIFLRYIASSLLATGISAVVLLPTFYALMQSKGTYTETKIHNHFEYFVPKILGKLVPGSFSFGQMPSGQPNIYIGMLLMIGACLYFFDNRFSLKQRIIGAIISAFFILSFCYEPLDLLWHAGQFPVWYPYRFSYLFSFWCIYLAAKVIQPDFQIKNRSAFLLTILIIAIYWYVGTLNLSYINRSQRNIGLCFALIAICCLCIPRRNSPRLYDVLLILLAVCDIAMSGYTALNKISYVSQPEFGNYTIALDKSIKKLKEQDDGLYRVAKTFMRTKDDPFQADFNSGDHFGSTLEPPIPAFMGAIGQPDGDGFVTYANGTEVSDALLDYKYTMNTRNTTAGQDLPLSGFRPDWYSYPLIGNTTAVNLRENPYSLPIAFGANAAILNLQRTTMDPLNYQSQIFQTLAGRPTFHSLFAVQNFSSVKFNNVQSAKQITGTIFRKQNLLRPASVQLEFIPPTNDSYYLTLGPNVKEDATITMNNKHFTQYDTFRNTVVINVAHDQKGQKITINLSLKKATLWMQNVSIYQLKQRAFDASLKTLKRSPLKISSYSSNEIKGTVKLHAGQHVLMTTIPAATGWHVKVDGKTVAPRTVLNTFMAIPMNPGKHHVEFYYRPPYLISGLLVTLLSLIITGWWIRKEHQQKSIFNN</sequence>
<evidence type="ECO:0000313" key="2">
    <source>
        <dbReference type="EMBL" id="MBB1096389.1"/>
    </source>
</evidence>
<proteinExistence type="predicted"/>
<feature type="transmembrane region" description="Helical" evidence="1">
    <location>
        <begin position="416"/>
        <end position="432"/>
    </location>
</feature>
<name>A0A7W3YLI2_9LACO</name>
<dbReference type="Pfam" id="PF09586">
    <property type="entry name" value="YfhO"/>
    <property type="match status" value="1"/>
</dbReference>
<keyword evidence="1" id="KW-0472">Membrane</keyword>
<feature type="transmembrane region" description="Helical" evidence="1">
    <location>
        <begin position="12"/>
        <end position="33"/>
    </location>
</feature>
<keyword evidence="3" id="KW-1185">Reference proteome</keyword>
<feature type="transmembrane region" description="Helical" evidence="1">
    <location>
        <begin position="356"/>
        <end position="377"/>
    </location>
</feature>
<feature type="transmembrane region" description="Helical" evidence="1">
    <location>
        <begin position="439"/>
        <end position="460"/>
    </location>
</feature>
<feature type="transmembrane region" description="Helical" evidence="1">
    <location>
        <begin position="232"/>
        <end position="258"/>
    </location>
</feature>
<feature type="transmembrane region" description="Helical" evidence="1">
    <location>
        <begin position="842"/>
        <end position="861"/>
    </location>
</feature>
<dbReference type="InterPro" id="IPR018580">
    <property type="entry name" value="Uncharacterised_YfhO"/>
</dbReference>
<accession>A0A7W3YLI2</accession>
<organism evidence="2 3">
    <name type="scientific">Limosilactobacillus rudii</name>
    <dbReference type="NCBI Taxonomy" id="2759755"/>
    <lineage>
        <taxon>Bacteria</taxon>
        <taxon>Bacillati</taxon>
        <taxon>Bacillota</taxon>
        <taxon>Bacilli</taxon>
        <taxon>Lactobacillales</taxon>
        <taxon>Lactobacillaceae</taxon>
        <taxon>Limosilactobacillus</taxon>
    </lineage>
</organism>
<feature type="transmembrane region" description="Helical" evidence="1">
    <location>
        <begin position="201"/>
        <end position="220"/>
    </location>
</feature>
<dbReference type="AlphaFoldDB" id="A0A7W3YLI2"/>
<evidence type="ECO:0000256" key="1">
    <source>
        <dbReference type="SAM" id="Phobius"/>
    </source>
</evidence>
<dbReference type="Proteomes" id="UP000517106">
    <property type="component" value="Unassembled WGS sequence"/>
</dbReference>
<protein>
    <submittedName>
        <fullName evidence="2">YfhO family protein</fullName>
    </submittedName>
</protein>
<feature type="transmembrane region" description="Helical" evidence="1">
    <location>
        <begin position="326"/>
        <end position="344"/>
    </location>
</feature>
<feature type="transmembrane region" description="Helical" evidence="1">
    <location>
        <begin position="299"/>
        <end position="316"/>
    </location>
</feature>
<reference evidence="2 3" key="1">
    <citation type="submission" date="2020-07" db="EMBL/GenBank/DDBJ databases">
        <title>Description of Limosilactobacillus balticus sp. nov., Limosilactobacillus agrestis sp. nov., Limosilactobacillus albertensis sp. nov., Limosilactobacillus rudii sp. nov., Limosilactobacillus fastidiosus sp. nov., five novel Limosilactobacillus species isolated from the vertebrate gastrointestinal tract, and proposal of 6 subspecies of Limosilactobacillus reuteri adapted to the gastrointestinal tract of specific vertebrate hosts.</title>
        <authorList>
            <person name="Li F."/>
            <person name="Cheng C."/>
            <person name="Zheng J."/>
            <person name="Quevedo R.M."/>
            <person name="Li J."/>
            <person name="Roos S."/>
            <person name="Gaenzle M.G."/>
            <person name="Walter J."/>
        </authorList>
    </citation>
    <scope>NUCLEOTIDE SEQUENCE [LARGE SCALE GENOMIC DNA]</scope>
    <source>
        <strain evidence="2 3">STM2_1</strain>
    </source>
</reference>